<accession>A0A4Z2HK02</accession>
<gene>
    <name evidence="1" type="ORF">EYF80_023920</name>
</gene>
<keyword evidence="2" id="KW-1185">Reference proteome</keyword>
<dbReference type="EMBL" id="SRLO01000228">
    <property type="protein sequence ID" value="TNN65920.1"/>
    <property type="molecule type" value="Genomic_DNA"/>
</dbReference>
<proteinExistence type="predicted"/>
<name>A0A4Z2HK02_9TELE</name>
<dbReference type="AlphaFoldDB" id="A0A4Z2HK02"/>
<evidence type="ECO:0000313" key="1">
    <source>
        <dbReference type="EMBL" id="TNN65920.1"/>
    </source>
</evidence>
<organism evidence="1 2">
    <name type="scientific">Liparis tanakae</name>
    <name type="common">Tanaka's snailfish</name>
    <dbReference type="NCBI Taxonomy" id="230148"/>
    <lineage>
        <taxon>Eukaryota</taxon>
        <taxon>Metazoa</taxon>
        <taxon>Chordata</taxon>
        <taxon>Craniata</taxon>
        <taxon>Vertebrata</taxon>
        <taxon>Euteleostomi</taxon>
        <taxon>Actinopterygii</taxon>
        <taxon>Neopterygii</taxon>
        <taxon>Teleostei</taxon>
        <taxon>Neoteleostei</taxon>
        <taxon>Acanthomorphata</taxon>
        <taxon>Eupercaria</taxon>
        <taxon>Perciformes</taxon>
        <taxon>Cottioidei</taxon>
        <taxon>Cottales</taxon>
        <taxon>Liparidae</taxon>
        <taxon>Liparis</taxon>
    </lineage>
</organism>
<sequence>MKEEWKKKKKKKKLQFESHYTSESWTLGYTTPPWLLRHAVLCGEWAGCVGVQQLHPTGSELLLHPRTHSLRSKGVEMFHGSRTRYRQRAVE</sequence>
<comment type="caution">
    <text evidence="1">The sequence shown here is derived from an EMBL/GenBank/DDBJ whole genome shotgun (WGS) entry which is preliminary data.</text>
</comment>
<dbReference type="Proteomes" id="UP000314294">
    <property type="component" value="Unassembled WGS sequence"/>
</dbReference>
<evidence type="ECO:0000313" key="2">
    <source>
        <dbReference type="Proteomes" id="UP000314294"/>
    </source>
</evidence>
<reference evidence="1 2" key="1">
    <citation type="submission" date="2019-03" db="EMBL/GenBank/DDBJ databases">
        <title>First draft genome of Liparis tanakae, snailfish: a comprehensive survey of snailfish specific genes.</title>
        <authorList>
            <person name="Kim W."/>
            <person name="Song I."/>
            <person name="Jeong J.-H."/>
            <person name="Kim D."/>
            <person name="Kim S."/>
            <person name="Ryu S."/>
            <person name="Song J.Y."/>
            <person name="Lee S.K."/>
        </authorList>
    </citation>
    <scope>NUCLEOTIDE SEQUENCE [LARGE SCALE GENOMIC DNA]</scope>
    <source>
        <tissue evidence="1">Muscle</tissue>
    </source>
</reference>
<protein>
    <submittedName>
        <fullName evidence="1">Uncharacterized protein</fullName>
    </submittedName>
</protein>